<dbReference type="PANTHER" id="PTHR34297">
    <property type="entry name" value="HYPOTHETICAL CYTOSOLIC PROTEIN-RELATED"/>
    <property type="match status" value="1"/>
</dbReference>
<dbReference type="Proteomes" id="UP000287969">
    <property type="component" value="Chromosome"/>
</dbReference>
<evidence type="ECO:0000313" key="2">
    <source>
        <dbReference type="EMBL" id="QAT61562.1"/>
    </source>
</evidence>
<dbReference type="Pfam" id="PF03780">
    <property type="entry name" value="Asp23"/>
    <property type="match status" value="1"/>
</dbReference>
<keyword evidence="3" id="KW-1185">Reference proteome</keyword>
<protein>
    <submittedName>
        <fullName evidence="2">Asp23/Gls24 family envelope stress response protein</fullName>
    </submittedName>
</protein>
<gene>
    <name evidence="2" type="ORF">EQM13_08205</name>
</gene>
<accession>A0A410QBX1</accession>
<dbReference type="KEGG" id="spoa:EQM13_08205"/>
<dbReference type="AlphaFoldDB" id="A0A410QBX1"/>
<dbReference type="InterPro" id="IPR005531">
    <property type="entry name" value="Asp23"/>
</dbReference>
<name>A0A410QBX1_9FIRM</name>
<comment type="similarity">
    <text evidence="1">Belongs to the asp23 family.</text>
</comment>
<dbReference type="RefSeq" id="WP_071138813.1">
    <property type="nucleotide sequence ID" value="NZ_CP035282.1"/>
</dbReference>
<reference evidence="3" key="1">
    <citation type="submission" date="2019-01" db="EMBL/GenBank/DDBJ databases">
        <title>Draft genomes of a novel of Sporanaerobacter strains.</title>
        <authorList>
            <person name="Ma S."/>
        </authorList>
    </citation>
    <scope>NUCLEOTIDE SEQUENCE [LARGE SCALE GENOMIC DNA]</scope>
    <source>
        <strain evidence="3">NJN-17</strain>
    </source>
</reference>
<sequence>MPAKFNDEYGYISIDDDVIATVAGLSAMECYGIVGMATKSATEGFFELLKWENLSKGVKVHTNETHIVVDLFVILQYGIRMTVVAENIIEKVKYNVENQTGLKIEKINVFIQGVRVQK</sequence>
<dbReference type="OrthoDB" id="9791482at2"/>
<proteinExistence type="inferred from homology"/>
<dbReference type="EMBL" id="CP035282">
    <property type="protein sequence ID" value="QAT61562.1"/>
    <property type="molecule type" value="Genomic_DNA"/>
</dbReference>
<evidence type="ECO:0000313" key="3">
    <source>
        <dbReference type="Proteomes" id="UP000287969"/>
    </source>
</evidence>
<evidence type="ECO:0000256" key="1">
    <source>
        <dbReference type="ARBA" id="ARBA00005721"/>
    </source>
</evidence>
<dbReference type="PANTHER" id="PTHR34297:SF2">
    <property type="entry name" value="ASP23_GLS24 FAMILY ENVELOPE STRESS RESPONSE PROTEIN"/>
    <property type="match status" value="1"/>
</dbReference>
<organism evidence="2 3">
    <name type="scientific">Acidilutibacter cellobiosedens</name>
    <dbReference type="NCBI Taxonomy" id="2507161"/>
    <lineage>
        <taxon>Bacteria</taxon>
        <taxon>Bacillati</taxon>
        <taxon>Bacillota</taxon>
        <taxon>Tissierellia</taxon>
        <taxon>Tissierellales</taxon>
        <taxon>Acidilutibacteraceae</taxon>
        <taxon>Acidilutibacter</taxon>
    </lineage>
</organism>